<dbReference type="RefSeq" id="XP_007745903.1">
    <property type="nucleotide sequence ID" value="XM_007747713.1"/>
</dbReference>
<proteinExistence type="predicted"/>
<dbReference type="Proteomes" id="UP000019471">
    <property type="component" value="Unassembled WGS sequence"/>
</dbReference>
<dbReference type="AlphaFoldDB" id="W9WZF1"/>
<dbReference type="HOGENOM" id="CLU_1447540_0_0_1"/>
<dbReference type="InterPro" id="IPR056125">
    <property type="entry name" value="DUF7708"/>
</dbReference>
<sequence length="187" mass="21390">MTAPYDPIHASFDNVARDFKASLGDKELVDEILKVKTVDDVCDFTDKFQKEQGRTGRLRNLNKIQPYLETLRTYAGVIEVLVQTKQDVLCLIWGPIKFLLQWADSVKKSFDAIVDTLADINLLFPEFKVAGKLFESNELIKDVLVLFFRDVLVVYLIALKFFRKKQPEVKRITIIGQPGRSFSMPCG</sequence>
<dbReference type="STRING" id="1182543.W9WZF1"/>
<feature type="domain" description="DUF7708" evidence="1">
    <location>
        <begin position="69"/>
        <end position="166"/>
    </location>
</feature>
<keyword evidence="3" id="KW-1185">Reference proteome</keyword>
<reference evidence="2 3" key="1">
    <citation type="submission" date="2013-03" db="EMBL/GenBank/DDBJ databases">
        <title>The Genome Sequence of Cladophialophora psammophila CBS 110553.</title>
        <authorList>
            <consortium name="The Broad Institute Genomics Platform"/>
            <person name="Cuomo C."/>
            <person name="de Hoog S."/>
            <person name="Gorbushina A."/>
            <person name="Walker B."/>
            <person name="Young S.K."/>
            <person name="Zeng Q."/>
            <person name="Gargeya S."/>
            <person name="Fitzgerald M."/>
            <person name="Haas B."/>
            <person name="Abouelleil A."/>
            <person name="Allen A.W."/>
            <person name="Alvarado L."/>
            <person name="Arachchi H.M."/>
            <person name="Berlin A.M."/>
            <person name="Chapman S.B."/>
            <person name="Gainer-Dewar J."/>
            <person name="Goldberg J."/>
            <person name="Griggs A."/>
            <person name="Gujja S."/>
            <person name="Hansen M."/>
            <person name="Howarth C."/>
            <person name="Imamovic A."/>
            <person name="Ireland A."/>
            <person name="Larimer J."/>
            <person name="McCowan C."/>
            <person name="Murphy C."/>
            <person name="Pearson M."/>
            <person name="Poon T.W."/>
            <person name="Priest M."/>
            <person name="Roberts A."/>
            <person name="Saif S."/>
            <person name="Shea T."/>
            <person name="Sisk P."/>
            <person name="Sykes S."/>
            <person name="Wortman J."/>
            <person name="Nusbaum C."/>
            <person name="Birren B."/>
        </authorList>
    </citation>
    <scope>NUCLEOTIDE SEQUENCE [LARGE SCALE GENOMIC DNA]</scope>
    <source>
        <strain evidence="2 3">CBS 110553</strain>
    </source>
</reference>
<dbReference type="GeneID" id="19191830"/>
<evidence type="ECO:0000259" key="1">
    <source>
        <dbReference type="Pfam" id="PF24809"/>
    </source>
</evidence>
<evidence type="ECO:0000313" key="2">
    <source>
        <dbReference type="EMBL" id="EXJ70051.1"/>
    </source>
</evidence>
<dbReference type="eggNOG" id="ENOG502QWIH">
    <property type="taxonomic scope" value="Eukaryota"/>
</dbReference>
<comment type="caution">
    <text evidence="2">The sequence shown here is derived from an EMBL/GenBank/DDBJ whole genome shotgun (WGS) entry which is preliminary data.</text>
</comment>
<dbReference type="OrthoDB" id="5421817at2759"/>
<evidence type="ECO:0000313" key="3">
    <source>
        <dbReference type="Proteomes" id="UP000019471"/>
    </source>
</evidence>
<protein>
    <recommendedName>
        <fullName evidence="1">DUF7708 domain-containing protein</fullName>
    </recommendedName>
</protein>
<name>W9WZF1_9EURO</name>
<accession>W9WZF1</accession>
<organism evidence="2 3">
    <name type="scientific">Cladophialophora psammophila CBS 110553</name>
    <dbReference type="NCBI Taxonomy" id="1182543"/>
    <lineage>
        <taxon>Eukaryota</taxon>
        <taxon>Fungi</taxon>
        <taxon>Dikarya</taxon>
        <taxon>Ascomycota</taxon>
        <taxon>Pezizomycotina</taxon>
        <taxon>Eurotiomycetes</taxon>
        <taxon>Chaetothyriomycetidae</taxon>
        <taxon>Chaetothyriales</taxon>
        <taxon>Herpotrichiellaceae</taxon>
        <taxon>Cladophialophora</taxon>
    </lineage>
</organism>
<gene>
    <name evidence="2" type="ORF">A1O5_07124</name>
</gene>
<dbReference type="Pfam" id="PF24809">
    <property type="entry name" value="DUF7708"/>
    <property type="match status" value="1"/>
</dbReference>
<dbReference type="EMBL" id="AMGX01000010">
    <property type="protein sequence ID" value="EXJ70051.1"/>
    <property type="molecule type" value="Genomic_DNA"/>
</dbReference>